<keyword evidence="2" id="KW-0723">Serine/threonine-protein kinase</keyword>
<dbReference type="GO" id="GO:0004674">
    <property type="term" value="F:protein serine/threonine kinase activity"/>
    <property type="evidence" value="ECO:0007669"/>
    <property type="project" value="UniProtKB-KW"/>
</dbReference>
<dbReference type="InterPro" id="IPR051334">
    <property type="entry name" value="SRPK"/>
</dbReference>
<evidence type="ECO:0000256" key="5">
    <source>
        <dbReference type="ARBA" id="ARBA00022777"/>
    </source>
</evidence>
<proteinExistence type="predicted"/>
<evidence type="ECO:0000313" key="10">
    <source>
        <dbReference type="EMBL" id="KAJ8097230.1"/>
    </source>
</evidence>
<dbReference type="GeneID" id="80885298"/>
<evidence type="ECO:0000256" key="4">
    <source>
        <dbReference type="ARBA" id="ARBA00022741"/>
    </source>
</evidence>
<dbReference type="GO" id="GO:0000245">
    <property type="term" value="P:spliceosomal complex assembly"/>
    <property type="evidence" value="ECO:0007669"/>
    <property type="project" value="TreeGrafter"/>
</dbReference>
<evidence type="ECO:0000256" key="2">
    <source>
        <dbReference type="ARBA" id="ARBA00022527"/>
    </source>
</evidence>
<keyword evidence="3" id="KW-0808">Transferase</keyword>
<keyword evidence="4" id="KW-0547">Nucleotide-binding</keyword>
<comment type="catalytic activity">
    <reaction evidence="7">
        <text>L-threonyl-[protein] + ATP = O-phospho-L-threonyl-[protein] + ADP + H(+)</text>
        <dbReference type="Rhea" id="RHEA:46608"/>
        <dbReference type="Rhea" id="RHEA-COMP:11060"/>
        <dbReference type="Rhea" id="RHEA-COMP:11605"/>
        <dbReference type="ChEBI" id="CHEBI:15378"/>
        <dbReference type="ChEBI" id="CHEBI:30013"/>
        <dbReference type="ChEBI" id="CHEBI:30616"/>
        <dbReference type="ChEBI" id="CHEBI:61977"/>
        <dbReference type="ChEBI" id="CHEBI:456216"/>
        <dbReference type="EC" id="2.7.11.1"/>
    </reaction>
</comment>
<dbReference type="RefSeq" id="XP_056040680.1">
    <property type="nucleotide sequence ID" value="XM_056190132.1"/>
</dbReference>
<sequence length="476" mass="53427">MERPVLPEMLPSIPLNTATRAETAHIGPDVVTQAPIAAIATHNHDDEVRFVQIENYRSGGFHPVSIGDSFASGRYRILHKLGFGGFSTVWLARDEHSHRLVSLKIIIEEASKTSNELKILQYLKESAIRHPACGHILSVLDHFTIEGPNCSHTCLVSPFDGPDLAQISHNPSQPAGSRRLRGSLARKLAWSRSWRYLMLAITADLALILHLDLTPSNVLIQLTHVDSWSDQDVYELLGFPVQDQVRAWSGEVHGQSAPKYLVEPAILSKLESKWFTEKALLVDLGKYFMLQAPPTNGGGIPMSYCAREVYFKGKASVWSDIWALGCTIFEIRAGEQLFASFLGGPHEVIRHIVQTLGKLPEPWWSSWKLRDAFFDEHGKPRKSWPNDIPMAVEYPLIAHIRDIGSEDNENIVRSEPDGNPIFEPLGMRLTEAEVEAFDDLLHKVLRYHPEQRLPVKEILKHAWFTISSEDSSAVNG</sequence>
<dbReference type="Pfam" id="PF00069">
    <property type="entry name" value="Pkinase"/>
    <property type="match status" value="1"/>
</dbReference>
<feature type="domain" description="Protein kinase" evidence="9">
    <location>
        <begin position="75"/>
        <end position="464"/>
    </location>
</feature>
<dbReference type="Gene3D" id="3.30.200.20">
    <property type="entry name" value="Phosphorylase Kinase, domain 1"/>
    <property type="match status" value="1"/>
</dbReference>
<evidence type="ECO:0000256" key="1">
    <source>
        <dbReference type="ARBA" id="ARBA00012513"/>
    </source>
</evidence>
<evidence type="ECO:0000256" key="3">
    <source>
        <dbReference type="ARBA" id="ARBA00022679"/>
    </source>
</evidence>
<keyword evidence="6" id="KW-0067">ATP-binding</keyword>
<dbReference type="Gene3D" id="1.10.510.10">
    <property type="entry name" value="Transferase(Phosphotransferase) domain 1"/>
    <property type="match status" value="1"/>
</dbReference>
<organism evidence="10 11">
    <name type="scientific">Lipomyces tetrasporus</name>
    <dbReference type="NCBI Taxonomy" id="54092"/>
    <lineage>
        <taxon>Eukaryota</taxon>
        <taxon>Fungi</taxon>
        <taxon>Dikarya</taxon>
        <taxon>Ascomycota</taxon>
        <taxon>Saccharomycotina</taxon>
        <taxon>Lipomycetes</taxon>
        <taxon>Lipomycetales</taxon>
        <taxon>Lipomycetaceae</taxon>
        <taxon>Lipomyces</taxon>
    </lineage>
</organism>
<evidence type="ECO:0000256" key="8">
    <source>
        <dbReference type="ARBA" id="ARBA00048679"/>
    </source>
</evidence>
<dbReference type="PANTHER" id="PTHR47634">
    <property type="entry name" value="PROTEIN KINASE DOMAIN-CONTAINING PROTEIN-RELATED"/>
    <property type="match status" value="1"/>
</dbReference>
<dbReference type="Proteomes" id="UP001217417">
    <property type="component" value="Unassembled WGS sequence"/>
</dbReference>
<dbReference type="SUPFAM" id="SSF56112">
    <property type="entry name" value="Protein kinase-like (PK-like)"/>
    <property type="match status" value="1"/>
</dbReference>
<dbReference type="GO" id="GO:0050684">
    <property type="term" value="P:regulation of mRNA processing"/>
    <property type="evidence" value="ECO:0007669"/>
    <property type="project" value="TreeGrafter"/>
</dbReference>
<keyword evidence="11" id="KW-1185">Reference proteome</keyword>
<name>A0AAD7QLP6_9ASCO</name>
<protein>
    <recommendedName>
        <fullName evidence="1">non-specific serine/threonine protein kinase</fullName>
        <ecNumber evidence="1">2.7.11.1</ecNumber>
    </recommendedName>
</protein>
<evidence type="ECO:0000256" key="6">
    <source>
        <dbReference type="ARBA" id="ARBA00022840"/>
    </source>
</evidence>
<evidence type="ECO:0000313" key="11">
    <source>
        <dbReference type="Proteomes" id="UP001217417"/>
    </source>
</evidence>
<dbReference type="EMBL" id="JARPMG010000012">
    <property type="protein sequence ID" value="KAJ8097230.1"/>
    <property type="molecule type" value="Genomic_DNA"/>
</dbReference>
<evidence type="ECO:0000256" key="7">
    <source>
        <dbReference type="ARBA" id="ARBA00047899"/>
    </source>
</evidence>
<dbReference type="PANTHER" id="PTHR47634:SF9">
    <property type="entry name" value="PROTEIN KINASE DOMAIN-CONTAINING PROTEIN-RELATED"/>
    <property type="match status" value="1"/>
</dbReference>
<accession>A0AAD7QLP6</accession>
<comment type="caution">
    <text evidence="10">The sequence shown here is derived from an EMBL/GenBank/DDBJ whole genome shotgun (WGS) entry which is preliminary data.</text>
</comment>
<dbReference type="AlphaFoldDB" id="A0AAD7QLP6"/>
<keyword evidence="5 10" id="KW-0418">Kinase</keyword>
<reference evidence="10" key="1">
    <citation type="submission" date="2023-03" db="EMBL/GenBank/DDBJ databases">
        <title>Near-Complete genome sequence of Lipomyces tetrasporous NRRL Y-64009, an oleaginous yeast capable of growing on lignocellulosic hydrolysates.</title>
        <authorList>
            <consortium name="Lawrence Berkeley National Laboratory"/>
            <person name="Jagtap S.S."/>
            <person name="Liu J.-J."/>
            <person name="Walukiewicz H.E."/>
            <person name="Pangilinan J."/>
            <person name="Lipzen A."/>
            <person name="Ahrendt S."/>
            <person name="Koriabine M."/>
            <person name="Cobaugh K."/>
            <person name="Salamov A."/>
            <person name="Yoshinaga Y."/>
            <person name="Ng V."/>
            <person name="Daum C."/>
            <person name="Grigoriev I.V."/>
            <person name="Slininger P.J."/>
            <person name="Dien B.S."/>
            <person name="Jin Y.-S."/>
            <person name="Rao C.V."/>
        </authorList>
    </citation>
    <scope>NUCLEOTIDE SEQUENCE</scope>
    <source>
        <strain evidence="10">NRRL Y-64009</strain>
    </source>
</reference>
<dbReference type="InterPro" id="IPR011009">
    <property type="entry name" value="Kinase-like_dom_sf"/>
</dbReference>
<comment type="catalytic activity">
    <reaction evidence="8">
        <text>L-seryl-[protein] + ATP = O-phospho-L-seryl-[protein] + ADP + H(+)</text>
        <dbReference type="Rhea" id="RHEA:17989"/>
        <dbReference type="Rhea" id="RHEA-COMP:9863"/>
        <dbReference type="Rhea" id="RHEA-COMP:11604"/>
        <dbReference type="ChEBI" id="CHEBI:15378"/>
        <dbReference type="ChEBI" id="CHEBI:29999"/>
        <dbReference type="ChEBI" id="CHEBI:30616"/>
        <dbReference type="ChEBI" id="CHEBI:83421"/>
        <dbReference type="ChEBI" id="CHEBI:456216"/>
        <dbReference type="EC" id="2.7.11.1"/>
    </reaction>
</comment>
<dbReference type="EC" id="2.7.11.1" evidence="1"/>
<dbReference type="PROSITE" id="PS50011">
    <property type="entry name" value="PROTEIN_KINASE_DOM"/>
    <property type="match status" value="1"/>
</dbReference>
<dbReference type="GO" id="GO:0005524">
    <property type="term" value="F:ATP binding"/>
    <property type="evidence" value="ECO:0007669"/>
    <property type="project" value="UniProtKB-KW"/>
</dbReference>
<dbReference type="InterPro" id="IPR000719">
    <property type="entry name" value="Prot_kinase_dom"/>
</dbReference>
<evidence type="ECO:0000259" key="9">
    <source>
        <dbReference type="PROSITE" id="PS50011"/>
    </source>
</evidence>
<dbReference type="SMART" id="SM00220">
    <property type="entry name" value="S_TKc"/>
    <property type="match status" value="1"/>
</dbReference>
<gene>
    <name evidence="10" type="ORF">POJ06DRAFT_283810</name>
</gene>